<dbReference type="AlphaFoldDB" id="A0A1T4MYB1"/>
<dbReference type="EMBL" id="FUWH01000004">
    <property type="protein sequence ID" value="SJZ71824.1"/>
    <property type="molecule type" value="Genomic_DNA"/>
</dbReference>
<organism evidence="2 3">
    <name type="scientific">Sediminibacterium ginsengisoli</name>
    <dbReference type="NCBI Taxonomy" id="413434"/>
    <lineage>
        <taxon>Bacteria</taxon>
        <taxon>Pseudomonadati</taxon>
        <taxon>Bacteroidota</taxon>
        <taxon>Chitinophagia</taxon>
        <taxon>Chitinophagales</taxon>
        <taxon>Chitinophagaceae</taxon>
        <taxon>Sediminibacterium</taxon>
    </lineage>
</organism>
<dbReference type="RefSeq" id="WP_078830996.1">
    <property type="nucleotide sequence ID" value="NZ_FUWH01000004.1"/>
</dbReference>
<reference evidence="2 3" key="1">
    <citation type="submission" date="2017-02" db="EMBL/GenBank/DDBJ databases">
        <authorList>
            <person name="Peterson S.W."/>
        </authorList>
    </citation>
    <scope>NUCLEOTIDE SEQUENCE [LARGE SCALE GENOMIC DNA]</scope>
    <source>
        <strain evidence="2 3">DSM 22335</strain>
    </source>
</reference>
<keyword evidence="3" id="KW-1185">Reference proteome</keyword>
<evidence type="ECO:0000313" key="2">
    <source>
        <dbReference type="EMBL" id="SJZ71824.1"/>
    </source>
</evidence>
<proteinExistence type="predicted"/>
<gene>
    <name evidence="2" type="ORF">SAMN04488132_1044</name>
</gene>
<feature type="region of interest" description="Disordered" evidence="1">
    <location>
        <begin position="109"/>
        <end position="148"/>
    </location>
</feature>
<accession>A0A1T4MYB1</accession>
<evidence type="ECO:0000313" key="3">
    <source>
        <dbReference type="Proteomes" id="UP000190888"/>
    </source>
</evidence>
<evidence type="ECO:0000256" key="1">
    <source>
        <dbReference type="SAM" id="MobiDB-lite"/>
    </source>
</evidence>
<dbReference type="STRING" id="413434.SAMN04488132_1044"/>
<dbReference type="OrthoDB" id="677274at2"/>
<dbReference type="Proteomes" id="UP000190888">
    <property type="component" value="Unassembled WGS sequence"/>
</dbReference>
<sequence>MSKPLGKKFPAKEAMRGIEAYRKAMQGSPYYRESISYTISELRDYLDAADKELQKLGIRNENERCISLMPYLSEDGKLNILLTPSADKPASVAANGRFKHRYNVKIRPAFGAEGKGVAEPDPDDPDNPYNGGEGEDPEDPYNHGSGRP</sequence>
<protein>
    <submittedName>
        <fullName evidence="2">Uncharacterized protein</fullName>
    </submittedName>
</protein>
<name>A0A1T4MYB1_9BACT</name>